<organism evidence="2 3">
    <name type="scientific">Candidatus Nomurabacteria bacterium GW2011_GWD2_39_12</name>
    <dbReference type="NCBI Taxonomy" id="1618759"/>
    <lineage>
        <taxon>Bacteria</taxon>
        <taxon>Candidatus Nomuraibacteriota</taxon>
    </lineage>
</organism>
<proteinExistence type="predicted"/>
<keyword evidence="1" id="KW-0472">Membrane</keyword>
<comment type="caution">
    <text evidence="2">The sequence shown here is derived from an EMBL/GenBank/DDBJ whole genome shotgun (WGS) entry which is preliminary data.</text>
</comment>
<feature type="transmembrane region" description="Helical" evidence="1">
    <location>
        <begin position="325"/>
        <end position="342"/>
    </location>
</feature>
<evidence type="ECO:0000313" key="2">
    <source>
        <dbReference type="EMBL" id="KKR01836.1"/>
    </source>
</evidence>
<feature type="transmembrane region" description="Helical" evidence="1">
    <location>
        <begin position="88"/>
        <end position="107"/>
    </location>
</feature>
<feature type="transmembrane region" description="Helical" evidence="1">
    <location>
        <begin position="266"/>
        <end position="291"/>
    </location>
</feature>
<feature type="transmembrane region" description="Helical" evidence="1">
    <location>
        <begin position="139"/>
        <end position="159"/>
    </location>
</feature>
<evidence type="ECO:0008006" key="4">
    <source>
        <dbReference type="Google" id="ProtNLM"/>
    </source>
</evidence>
<dbReference type="Proteomes" id="UP000033998">
    <property type="component" value="Unassembled WGS sequence"/>
</dbReference>
<reference evidence="2 3" key="1">
    <citation type="journal article" date="2015" name="Nature">
        <title>rRNA introns, odd ribosomes, and small enigmatic genomes across a large radiation of phyla.</title>
        <authorList>
            <person name="Brown C.T."/>
            <person name="Hug L.A."/>
            <person name="Thomas B.C."/>
            <person name="Sharon I."/>
            <person name="Castelle C.J."/>
            <person name="Singh A."/>
            <person name="Wilkins M.J."/>
            <person name="Williams K.H."/>
            <person name="Banfield J.F."/>
        </authorList>
    </citation>
    <scope>NUCLEOTIDE SEQUENCE [LARGE SCALE GENOMIC DNA]</scope>
</reference>
<evidence type="ECO:0000313" key="3">
    <source>
        <dbReference type="Proteomes" id="UP000033998"/>
    </source>
</evidence>
<gene>
    <name evidence="2" type="ORF">UT27_C0005G0036</name>
</gene>
<dbReference type="AlphaFoldDB" id="A0A837HR09"/>
<accession>A0A837HR09</accession>
<dbReference type="EMBL" id="LBWE01000005">
    <property type="protein sequence ID" value="KKR01836.1"/>
    <property type="molecule type" value="Genomic_DNA"/>
</dbReference>
<name>A0A837HR09_9BACT</name>
<evidence type="ECO:0000256" key="1">
    <source>
        <dbReference type="SAM" id="Phobius"/>
    </source>
</evidence>
<keyword evidence="1" id="KW-0812">Transmembrane</keyword>
<feature type="transmembrane region" description="Helical" evidence="1">
    <location>
        <begin position="52"/>
        <end position="76"/>
    </location>
</feature>
<dbReference type="GO" id="GO:0016020">
    <property type="term" value="C:membrane"/>
    <property type="evidence" value="ECO:0007669"/>
    <property type="project" value="InterPro"/>
</dbReference>
<keyword evidence="1" id="KW-1133">Transmembrane helix</keyword>
<feature type="transmembrane region" description="Helical" evidence="1">
    <location>
        <begin position="20"/>
        <end position="46"/>
    </location>
</feature>
<dbReference type="Pfam" id="PF05656">
    <property type="entry name" value="DUF805"/>
    <property type="match status" value="1"/>
</dbReference>
<dbReference type="InterPro" id="IPR008523">
    <property type="entry name" value="DUF805"/>
</dbReference>
<protein>
    <recommendedName>
        <fullName evidence="4">DUF805 domain-containing protein</fullName>
    </recommendedName>
</protein>
<sequence>MKNIWKFLGLTEDRIGRRRFLVAFFSAQWGLPLAVLLVAGLFYLVFGDDSPILFLPAIVLIASLIFGLVVYIKICIRRVRDIGIARSWWVLAIIPLVNFPFFIYLCLKKGTTRQLTDGSKTNLFTQQFKLFFAKKYSKLFIFICFGVIVVGIVSAWFAASNLKSNIDTKIQEREEELAQEIFGKSFEQARIEYDKRKSDYEKCLAERTEPTEYARKSKCLVEMIFWETYAEKEKQAYKDSKYQELLRAKEISTFQIFKEGFDRFNFGWLGITIGIMTLVLAFLINILIVLFKFSAKYVPPIFRIGNVQAKSIKTNMEGMPAFQRYLLLIALLMLITLVLVLIKL</sequence>